<dbReference type="Proteomes" id="UP000789702">
    <property type="component" value="Unassembled WGS sequence"/>
</dbReference>
<accession>A0ACA9KP94</accession>
<proteinExistence type="predicted"/>
<organism evidence="1 2">
    <name type="scientific">Dentiscutata heterogama</name>
    <dbReference type="NCBI Taxonomy" id="1316150"/>
    <lineage>
        <taxon>Eukaryota</taxon>
        <taxon>Fungi</taxon>
        <taxon>Fungi incertae sedis</taxon>
        <taxon>Mucoromycota</taxon>
        <taxon>Glomeromycotina</taxon>
        <taxon>Glomeromycetes</taxon>
        <taxon>Diversisporales</taxon>
        <taxon>Gigasporaceae</taxon>
        <taxon>Dentiscutata</taxon>
    </lineage>
</organism>
<evidence type="ECO:0000313" key="2">
    <source>
        <dbReference type="Proteomes" id="UP000789702"/>
    </source>
</evidence>
<protein>
    <submittedName>
        <fullName evidence="1">14289_t:CDS:1</fullName>
    </submittedName>
</protein>
<keyword evidence="2" id="KW-1185">Reference proteome</keyword>
<gene>
    <name evidence="1" type="ORF">DHETER_LOCUS2327</name>
</gene>
<dbReference type="EMBL" id="CAJVPU010001659">
    <property type="protein sequence ID" value="CAG8485645.1"/>
    <property type="molecule type" value="Genomic_DNA"/>
</dbReference>
<reference evidence="1" key="1">
    <citation type="submission" date="2021-06" db="EMBL/GenBank/DDBJ databases">
        <authorList>
            <person name="Kallberg Y."/>
            <person name="Tangrot J."/>
            <person name="Rosling A."/>
        </authorList>
    </citation>
    <scope>NUCLEOTIDE SEQUENCE</scope>
    <source>
        <strain evidence="1">IL203A</strain>
    </source>
</reference>
<evidence type="ECO:0000313" key="1">
    <source>
        <dbReference type="EMBL" id="CAG8485645.1"/>
    </source>
</evidence>
<feature type="non-terminal residue" evidence="1">
    <location>
        <position position="108"/>
    </location>
</feature>
<name>A0ACA9KP94_9GLOM</name>
<comment type="caution">
    <text evidence="1">The sequence shown here is derived from an EMBL/GenBank/DDBJ whole genome shotgun (WGS) entry which is preliminary data.</text>
</comment>
<sequence length="108" mass="12460">MVKKKSNVWKHWTILARNLTENQDDQTEEQIEDQVENQTETQAKDQIEDNKPHPCVKCKYCPKIFERGIATRMQAHLDATSSTSVPSSNASRVQKWLKTIPISNFADM</sequence>